<evidence type="ECO:0000313" key="1">
    <source>
        <dbReference type="EMBL" id="NHR04403.1"/>
    </source>
</evidence>
<organism evidence="1 2">
    <name type="scientific">Chromobacterium fluminis</name>
    <dbReference type="NCBI Taxonomy" id="3044269"/>
    <lineage>
        <taxon>Bacteria</taxon>
        <taxon>Pseudomonadati</taxon>
        <taxon>Pseudomonadota</taxon>
        <taxon>Betaproteobacteria</taxon>
        <taxon>Neisseriales</taxon>
        <taxon>Chromobacteriaceae</taxon>
        <taxon>Chromobacterium</taxon>
    </lineage>
</organism>
<gene>
    <name evidence="1" type="ORF">HA052_04255</name>
</gene>
<dbReference type="EMBL" id="JAAOMA010000004">
    <property type="protein sequence ID" value="NHR04403.1"/>
    <property type="molecule type" value="Genomic_DNA"/>
</dbReference>
<name>A0ABX0L0E7_9NEIS</name>
<reference evidence="1 2" key="1">
    <citation type="submission" date="2020-03" db="EMBL/GenBank/DDBJ databases">
        <title>Draft genome sequence of environmentally isolated cultures.</title>
        <authorList>
            <person name="Wilson H.S."/>
            <person name="De Leon M.E."/>
        </authorList>
    </citation>
    <scope>NUCLEOTIDE SEQUENCE [LARGE SCALE GENOMIC DNA]</scope>
    <source>
        <strain evidence="1 2">HSC-31F16</strain>
    </source>
</reference>
<proteinExistence type="predicted"/>
<sequence>MKPGDRVNWNYAPRGGYGYMIKVAGVVRKLTTKRAIIEVARKVDGVWKKEQRSVSLAKLTLRTTPSPELGELTE</sequence>
<comment type="caution">
    <text evidence="1">The sequence shown here is derived from an EMBL/GenBank/DDBJ whole genome shotgun (WGS) entry which is preliminary data.</text>
</comment>
<evidence type="ECO:0000313" key="2">
    <source>
        <dbReference type="Proteomes" id="UP001515641"/>
    </source>
</evidence>
<evidence type="ECO:0008006" key="3">
    <source>
        <dbReference type="Google" id="ProtNLM"/>
    </source>
</evidence>
<protein>
    <recommendedName>
        <fullName evidence="3">DUF2945 domain-containing protein</fullName>
    </recommendedName>
</protein>
<dbReference type="RefSeq" id="WP_166450920.1">
    <property type="nucleotide sequence ID" value="NZ_JAAOMA010000004.1"/>
</dbReference>
<keyword evidence="2" id="KW-1185">Reference proteome</keyword>
<dbReference type="Proteomes" id="UP001515641">
    <property type="component" value="Unassembled WGS sequence"/>
</dbReference>
<accession>A0ABX0L0E7</accession>